<dbReference type="Proteomes" id="UP001499854">
    <property type="component" value="Unassembled WGS sequence"/>
</dbReference>
<protein>
    <submittedName>
        <fullName evidence="1">Uncharacterized protein</fullName>
    </submittedName>
</protein>
<accession>A0ABP5E7Z4</accession>
<keyword evidence="2" id="KW-1185">Reference proteome</keyword>
<evidence type="ECO:0000313" key="2">
    <source>
        <dbReference type="Proteomes" id="UP001499854"/>
    </source>
</evidence>
<dbReference type="EMBL" id="BAAAQM010000043">
    <property type="protein sequence ID" value="GAA1990400.1"/>
    <property type="molecule type" value="Genomic_DNA"/>
</dbReference>
<evidence type="ECO:0000313" key="1">
    <source>
        <dbReference type="EMBL" id="GAA1990400.1"/>
    </source>
</evidence>
<proteinExistence type="predicted"/>
<reference evidence="2" key="1">
    <citation type="journal article" date="2019" name="Int. J. Syst. Evol. Microbiol.">
        <title>The Global Catalogue of Microorganisms (GCM) 10K type strain sequencing project: providing services to taxonomists for standard genome sequencing and annotation.</title>
        <authorList>
            <consortium name="The Broad Institute Genomics Platform"/>
            <consortium name="The Broad Institute Genome Sequencing Center for Infectious Disease"/>
            <person name="Wu L."/>
            <person name="Ma J."/>
        </authorList>
    </citation>
    <scope>NUCLEOTIDE SEQUENCE [LARGE SCALE GENOMIC DNA]</scope>
    <source>
        <strain evidence="2">JCM 16013</strain>
    </source>
</reference>
<gene>
    <name evidence="1" type="ORF">GCM10009838_61980</name>
</gene>
<sequence>MTTIVVTAEVRRVRARSAPAFQESVVVVGRWGGVKGGAVSCGGARAEREGEVIPTSRG</sequence>
<organism evidence="1 2">
    <name type="scientific">Catenulispora subtropica</name>
    <dbReference type="NCBI Taxonomy" id="450798"/>
    <lineage>
        <taxon>Bacteria</taxon>
        <taxon>Bacillati</taxon>
        <taxon>Actinomycetota</taxon>
        <taxon>Actinomycetes</taxon>
        <taxon>Catenulisporales</taxon>
        <taxon>Catenulisporaceae</taxon>
        <taxon>Catenulispora</taxon>
    </lineage>
</organism>
<comment type="caution">
    <text evidence="1">The sequence shown here is derived from an EMBL/GenBank/DDBJ whole genome shotgun (WGS) entry which is preliminary data.</text>
</comment>
<name>A0ABP5E7Z4_9ACTN</name>